<evidence type="ECO:0000313" key="2">
    <source>
        <dbReference type="EMBL" id="MBB2891655.1"/>
    </source>
</evidence>
<comment type="caution">
    <text evidence="2">The sequence shown here is derived from an EMBL/GenBank/DDBJ whole genome shotgun (WGS) entry which is preliminary data.</text>
</comment>
<gene>
    <name evidence="2" type="ORF">FHU39_001639</name>
</gene>
<dbReference type="EMBL" id="JACHVQ010000001">
    <property type="protein sequence ID" value="MBB2891655.1"/>
    <property type="molecule type" value="Genomic_DNA"/>
</dbReference>
<organism evidence="2 3">
    <name type="scientific">Flexivirga oryzae</name>
    <dbReference type="NCBI Taxonomy" id="1794944"/>
    <lineage>
        <taxon>Bacteria</taxon>
        <taxon>Bacillati</taxon>
        <taxon>Actinomycetota</taxon>
        <taxon>Actinomycetes</taxon>
        <taxon>Micrococcales</taxon>
        <taxon>Dermacoccaceae</taxon>
        <taxon>Flexivirga</taxon>
    </lineage>
</organism>
<reference evidence="2 3" key="1">
    <citation type="submission" date="2020-08" db="EMBL/GenBank/DDBJ databases">
        <title>Sequencing the genomes of 1000 actinobacteria strains.</title>
        <authorList>
            <person name="Klenk H.-P."/>
        </authorList>
    </citation>
    <scope>NUCLEOTIDE SEQUENCE [LARGE SCALE GENOMIC DNA]</scope>
    <source>
        <strain evidence="2 3">DSM 105369</strain>
    </source>
</reference>
<name>A0A839N8X6_9MICO</name>
<evidence type="ECO:0008006" key="4">
    <source>
        <dbReference type="Google" id="ProtNLM"/>
    </source>
</evidence>
<evidence type="ECO:0000256" key="1">
    <source>
        <dbReference type="SAM" id="MobiDB-lite"/>
    </source>
</evidence>
<dbReference type="RefSeq" id="WP_183319894.1">
    <property type="nucleotide sequence ID" value="NZ_JACHVQ010000001.1"/>
</dbReference>
<keyword evidence="3" id="KW-1185">Reference proteome</keyword>
<dbReference type="AlphaFoldDB" id="A0A839N8X6"/>
<evidence type="ECO:0000313" key="3">
    <source>
        <dbReference type="Proteomes" id="UP000559182"/>
    </source>
</evidence>
<sequence>MTSDPRWVDVSGLPGPIADAVTALTEHTDRAQPARVTITTDTHTDTDTGQVSRERLGDLIQAAEKVKSFADAALVDATAALVADITAHHGVGADDPRYAAKVAAHRKAACQAVVHEVQLLTGSTITAARDRVRFATALDARVHGAQDLHLLTHHHPSNPNTPGRPPGATLRYALRKLRATQGTPGSQHRCGLLRGRQAHTTAAGYSGDARFTAPLRATQGTPTESHSARRTP</sequence>
<protein>
    <recommendedName>
        <fullName evidence="4">DUF222 domain-containing protein</fullName>
    </recommendedName>
</protein>
<feature type="region of interest" description="Disordered" evidence="1">
    <location>
        <begin position="203"/>
        <end position="232"/>
    </location>
</feature>
<dbReference type="Proteomes" id="UP000559182">
    <property type="component" value="Unassembled WGS sequence"/>
</dbReference>
<accession>A0A839N8X6</accession>
<proteinExistence type="predicted"/>